<comment type="caution">
    <text evidence="1">The sequence shown here is derived from an EMBL/GenBank/DDBJ whole genome shotgun (WGS) entry which is preliminary data.</text>
</comment>
<dbReference type="EC" id="2.7.10.2" evidence="1"/>
<dbReference type="RefSeq" id="WP_052417929.1">
    <property type="nucleotide sequence ID" value="NZ_BBNR01000010.1"/>
</dbReference>
<keyword evidence="1" id="KW-0418">Kinase</keyword>
<dbReference type="AlphaFoldDB" id="A0A090VU96"/>
<sequence length="63" mass="6964">MPGQERQVRGIERQQSIKESLYLFLLQKREENTLELSVTGPKAKIVDSASSSGGSISLALKLF</sequence>
<dbReference type="GO" id="GO:0004715">
    <property type="term" value="F:non-membrane spanning protein tyrosine kinase activity"/>
    <property type="evidence" value="ECO:0007669"/>
    <property type="project" value="UniProtKB-EC"/>
</dbReference>
<gene>
    <name evidence="1" type="ORF">JCM19301_496</name>
</gene>
<evidence type="ECO:0000313" key="1">
    <source>
        <dbReference type="EMBL" id="GAL67523.1"/>
    </source>
</evidence>
<dbReference type="Proteomes" id="UP000029641">
    <property type="component" value="Unassembled WGS sequence"/>
</dbReference>
<proteinExistence type="predicted"/>
<protein>
    <submittedName>
        <fullName evidence="1">Tyrosine-protein kinase Wzc</fullName>
        <ecNumber evidence="1">2.7.10.2</ecNumber>
    </submittedName>
</protein>
<reference evidence="1 2" key="1">
    <citation type="journal article" date="2014" name="Genome Announc.">
        <title>Draft Genome Sequence of Marine Flavobacterium Jejuia pallidilutea Strain 11shimoA1 and Pigmentation Mutants.</title>
        <authorList>
            <person name="Takatani N."/>
            <person name="Nakanishi M."/>
            <person name="Meirelles P."/>
            <person name="Mino S."/>
            <person name="Suda W."/>
            <person name="Oshima K."/>
            <person name="Hattori M."/>
            <person name="Ohkuma M."/>
            <person name="Hosokawa M."/>
            <person name="Miyashita K."/>
            <person name="Thompson F.L."/>
            <person name="Niwa A."/>
            <person name="Sawabe T."/>
            <person name="Sawabe T."/>
        </authorList>
    </citation>
    <scope>NUCLEOTIDE SEQUENCE [LARGE SCALE GENOMIC DNA]</scope>
    <source>
        <strain evidence="1 2">JCM 19301</strain>
    </source>
</reference>
<accession>A0A090VU96</accession>
<name>A0A090VU96_9FLAO</name>
<dbReference type="EMBL" id="BBNR01000010">
    <property type="protein sequence ID" value="GAL67523.1"/>
    <property type="molecule type" value="Genomic_DNA"/>
</dbReference>
<evidence type="ECO:0000313" key="2">
    <source>
        <dbReference type="Proteomes" id="UP000029641"/>
    </source>
</evidence>
<keyword evidence="1" id="KW-0808">Transferase</keyword>
<organism evidence="1 2">
    <name type="scientific">Jejuia pallidilutea</name>
    <dbReference type="NCBI Taxonomy" id="504487"/>
    <lineage>
        <taxon>Bacteria</taxon>
        <taxon>Pseudomonadati</taxon>
        <taxon>Bacteroidota</taxon>
        <taxon>Flavobacteriia</taxon>
        <taxon>Flavobacteriales</taxon>
        <taxon>Flavobacteriaceae</taxon>
        <taxon>Jejuia</taxon>
    </lineage>
</organism>